<dbReference type="PANTHER" id="PTHR31200">
    <property type="entry name" value="INO80 COMPLEX SUBUNIT C"/>
    <property type="match status" value="1"/>
</dbReference>
<evidence type="ECO:0000256" key="4">
    <source>
        <dbReference type="ARBA" id="ARBA00023242"/>
    </source>
</evidence>
<evidence type="ECO:0000313" key="8">
    <source>
        <dbReference type="Proteomes" id="UP000499080"/>
    </source>
</evidence>
<evidence type="ECO:0000256" key="2">
    <source>
        <dbReference type="ARBA" id="ARBA00023015"/>
    </source>
</evidence>
<dbReference type="EMBL" id="BGPR01021522">
    <property type="protein sequence ID" value="GBN86894.1"/>
    <property type="molecule type" value="Genomic_DNA"/>
</dbReference>
<dbReference type="OrthoDB" id="49520at2759"/>
<comment type="subcellular location">
    <subcellularLocation>
        <location evidence="1">Nucleus</location>
    </subcellularLocation>
</comment>
<dbReference type="Pfam" id="PF08265">
    <property type="entry name" value="YL1_C"/>
    <property type="match status" value="1"/>
</dbReference>
<protein>
    <submittedName>
        <fullName evidence="7">INO80 complex subunit C</fullName>
    </submittedName>
</protein>
<organism evidence="7 8">
    <name type="scientific">Araneus ventricosus</name>
    <name type="common">Orbweaver spider</name>
    <name type="synonym">Epeira ventricosa</name>
    <dbReference type="NCBI Taxonomy" id="182803"/>
    <lineage>
        <taxon>Eukaryota</taxon>
        <taxon>Metazoa</taxon>
        <taxon>Ecdysozoa</taxon>
        <taxon>Arthropoda</taxon>
        <taxon>Chelicerata</taxon>
        <taxon>Arachnida</taxon>
        <taxon>Araneae</taxon>
        <taxon>Araneomorphae</taxon>
        <taxon>Entelegynae</taxon>
        <taxon>Araneoidea</taxon>
        <taxon>Araneidae</taxon>
        <taxon>Araneus</taxon>
    </lineage>
</organism>
<evidence type="ECO:0000256" key="5">
    <source>
        <dbReference type="SAM" id="MobiDB-lite"/>
    </source>
</evidence>
<reference evidence="7 8" key="1">
    <citation type="journal article" date="2019" name="Sci. Rep.">
        <title>Orb-weaving spider Araneus ventricosus genome elucidates the spidroin gene catalogue.</title>
        <authorList>
            <person name="Kono N."/>
            <person name="Nakamura H."/>
            <person name="Ohtoshi R."/>
            <person name="Moran D.A.P."/>
            <person name="Shinohara A."/>
            <person name="Yoshida Y."/>
            <person name="Fujiwara M."/>
            <person name="Mori M."/>
            <person name="Tomita M."/>
            <person name="Arakawa K."/>
        </authorList>
    </citation>
    <scope>NUCLEOTIDE SEQUENCE [LARGE SCALE GENOMIC DNA]</scope>
</reference>
<dbReference type="GO" id="GO:0006338">
    <property type="term" value="P:chromatin remodeling"/>
    <property type="evidence" value="ECO:0007669"/>
    <property type="project" value="InterPro"/>
</dbReference>
<proteinExistence type="predicted"/>
<dbReference type="Proteomes" id="UP000499080">
    <property type="component" value="Unassembled WGS sequence"/>
</dbReference>
<dbReference type="GO" id="GO:0031011">
    <property type="term" value="C:Ino80 complex"/>
    <property type="evidence" value="ECO:0007669"/>
    <property type="project" value="InterPro"/>
</dbReference>
<dbReference type="InterPro" id="IPR029525">
    <property type="entry name" value="INO80C/Ies6"/>
</dbReference>
<keyword evidence="2" id="KW-0805">Transcription regulation</keyword>
<name>A0A4Y2SF72_ARAVE</name>
<dbReference type="PANTHER" id="PTHR31200:SF1">
    <property type="entry name" value="INO80 COMPLEX SUBUNIT C"/>
    <property type="match status" value="1"/>
</dbReference>
<sequence length="145" mass="16152">MGKKKRGSNNTDSVAPESDIPNSASKEGPSSKLDSENFVENIPIFKNPKFVQAKASSKKSRVWKTLRQITTAEKSVPRAVTYLTIDVPVSLKPPKKYSDLSGLVAKYTDPVTKMRFANAAEFQIIRNLQPEVINQYLALRRATIL</sequence>
<dbReference type="SMART" id="SM00993">
    <property type="entry name" value="YL1_C"/>
    <property type="match status" value="1"/>
</dbReference>
<dbReference type="AlphaFoldDB" id="A0A4Y2SF72"/>
<keyword evidence="8" id="KW-1185">Reference proteome</keyword>
<dbReference type="InterPro" id="IPR013272">
    <property type="entry name" value="Vps72/YL1_C"/>
</dbReference>
<evidence type="ECO:0000256" key="3">
    <source>
        <dbReference type="ARBA" id="ARBA00023163"/>
    </source>
</evidence>
<keyword evidence="3" id="KW-0804">Transcription</keyword>
<accession>A0A4Y2SF72</accession>
<evidence type="ECO:0000256" key="1">
    <source>
        <dbReference type="ARBA" id="ARBA00004123"/>
    </source>
</evidence>
<gene>
    <name evidence="7" type="primary">Ino80c_1</name>
    <name evidence="7" type="ORF">AVEN_122928_1</name>
</gene>
<feature type="region of interest" description="Disordered" evidence="5">
    <location>
        <begin position="1"/>
        <end position="34"/>
    </location>
</feature>
<feature type="domain" description="Vps72/YL1 C-terminal" evidence="6">
    <location>
        <begin position="96"/>
        <end position="125"/>
    </location>
</feature>
<evidence type="ECO:0000259" key="6">
    <source>
        <dbReference type="SMART" id="SM00993"/>
    </source>
</evidence>
<evidence type="ECO:0000313" key="7">
    <source>
        <dbReference type="EMBL" id="GBN86894.1"/>
    </source>
</evidence>
<keyword evidence="4" id="KW-0539">Nucleus</keyword>
<comment type="caution">
    <text evidence="7">The sequence shown here is derived from an EMBL/GenBank/DDBJ whole genome shotgun (WGS) entry which is preliminary data.</text>
</comment>